<protein>
    <submittedName>
        <fullName evidence="1">Uncharacterized protein</fullName>
    </submittedName>
</protein>
<proteinExistence type="predicted"/>
<feature type="non-terminal residue" evidence="1">
    <location>
        <position position="471"/>
    </location>
</feature>
<evidence type="ECO:0000313" key="1">
    <source>
        <dbReference type="EMBL" id="MCA9759628.1"/>
    </source>
</evidence>
<evidence type="ECO:0000313" key="2">
    <source>
        <dbReference type="Proteomes" id="UP000739538"/>
    </source>
</evidence>
<organism evidence="1 2">
    <name type="scientific">Eiseniibacteriota bacterium</name>
    <dbReference type="NCBI Taxonomy" id="2212470"/>
    <lineage>
        <taxon>Bacteria</taxon>
        <taxon>Candidatus Eiseniibacteriota</taxon>
    </lineage>
</organism>
<name>A0A956NHX1_UNCEI</name>
<accession>A0A956NHX1</accession>
<dbReference type="Proteomes" id="UP000739538">
    <property type="component" value="Unassembled WGS sequence"/>
</dbReference>
<dbReference type="AlphaFoldDB" id="A0A956NHX1"/>
<reference evidence="1" key="2">
    <citation type="journal article" date="2021" name="Microbiome">
        <title>Successional dynamics and alternative stable states in a saline activated sludge microbial community over 9 years.</title>
        <authorList>
            <person name="Wang Y."/>
            <person name="Ye J."/>
            <person name="Ju F."/>
            <person name="Liu L."/>
            <person name="Boyd J.A."/>
            <person name="Deng Y."/>
            <person name="Parks D.H."/>
            <person name="Jiang X."/>
            <person name="Yin X."/>
            <person name="Woodcroft B.J."/>
            <person name="Tyson G.W."/>
            <person name="Hugenholtz P."/>
            <person name="Polz M.F."/>
            <person name="Zhang T."/>
        </authorList>
    </citation>
    <scope>NUCLEOTIDE SEQUENCE</scope>
    <source>
        <strain evidence="1">HKST-UBA02</strain>
    </source>
</reference>
<comment type="caution">
    <text evidence="1">The sequence shown here is derived from an EMBL/GenBank/DDBJ whole genome shotgun (WGS) entry which is preliminary data.</text>
</comment>
<gene>
    <name evidence="1" type="ORF">KDA27_27780</name>
</gene>
<reference evidence="1" key="1">
    <citation type="submission" date="2020-04" db="EMBL/GenBank/DDBJ databases">
        <authorList>
            <person name="Zhang T."/>
        </authorList>
    </citation>
    <scope>NUCLEOTIDE SEQUENCE</scope>
    <source>
        <strain evidence="1">HKST-UBA02</strain>
    </source>
</reference>
<sequence>MNLPSSNRIHSPDWLFERVFLGALSLLVLGIGCGLPADEEAGLASSQPPEAPVPVADDSAPRARLLLPSFSTGPLPTVGPRMYCRWDAFDQPGDLQNAPQAPSGFEYKLVEILPTYTDEDVEYEFFYADNLLLEDGNDPTAWIPVGPDVRALTVEFPSLGYRAFAVRAVDAMGQGEEVLERHRNYESFLVTSDFPNPELTVLRPSGYHYRFEESDDVWTTSVVPGVDFDLSWLVDASHYGAPPGQTKYAFDIADPEDDAISSPNGIGGWTDWARRDGIASPIRFGVEEAGTEHVLYVRARDGFEDSDFEILATIRIQVAPITFDRFALIVDDTKSVGTDDEHDAYVDEVLAARLREIGSVDYFDVYGDPEGYSPHPIPLELLGRYQVVLWHTNRNLNPRSGLELSQNALGAYMSAGGRVFLIGGRLAGLALDDFSYPKEFSMEYDWRGTFVWDRLHYEDTIVGVPTSGSSM</sequence>
<dbReference type="EMBL" id="JAGQHS010000416">
    <property type="protein sequence ID" value="MCA9759628.1"/>
    <property type="molecule type" value="Genomic_DNA"/>
</dbReference>